<gene>
    <name evidence="1" type="ORF">PVAP13_7KG101027</name>
</gene>
<keyword evidence="2" id="KW-1185">Reference proteome</keyword>
<comment type="caution">
    <text evidence="1">The sequence shown here is derived from an EMBL/GenBank/DDBJ whole genome shotgun (WGS) entry which is preliminary data.</text>
</comment>
<evidence type="ECO:0000313" key="2">
    <source>
        <dbReference type="Proteomes" id="UP000823388"/>
    </source>
</evidence>
<proteinExistence type="predicted"/>
<sequence length="173" mass="19797">MFWFRERIGSNSSIRCGRVVYNSCCKGGKISIPTFRPRPKPLASLARFDGDARCNQFMKNIRQYNCLFTFTSMGAKIDRSMNNGRGPTVFKISGQVHHRVGSLIPSDGSPPQFIQLYIYDTANEVSNRLHALHLDERPAEPLDPRIVEEHTQMLDDHNPFAKQFRLARDRLAD</sequence>
<evidence type="ECO:0000313" key="1">
    <source>
        <dbReference type="EMBL" id="KAG2570772.1"/>
    </source>
</evidence>
<reference evidence="1" key="1">
    <citation type="submission" date="2020-05" db="EMBL/GenBank/DDBJ databases">
        <title>WGS assembly of Panicum virgatum.</title>
        <authorList>
            <person name="Lovell J.T."/>
            <person name="Jenkins J."/>
            <person name="Shu S."/>
            <person name="Juenger T.E."/>
            <person name="Schmutz J."/>
        </authorList>
    </citation>
    <scope>NUCLEOTIDE SEQUENCE</scope>
    <source>
        <strain evidence="1">AP13</strain>
    </source>
</reference>
<protein>
    <recommendedName>
        <fullName evidence="3">Helitron helicase-like domain-containing protein</fullName>
    </recommendedName>
</protein>
<dbReference type="AlphaFoldDB" id="A0A8T0QDY5"/>
<dbReference type="Proteomes" id="UP000823388">
    <property type="component" value="Chromosome 7K"/>
</dbReference>
<dbReference type="PANTHER" id="PTHR45786:SF74">
    <property type="entry name" value="ATP-DEPENDENT DNA HELICASE"/>
    <property type="match status" value="1"/>
</dbReference>
<dbReference type="PANTHER" id="PTHR45786">
    <property type="entry name" value="DNA BINDING PROTEIN-LIKE"/>
    <property type="match status" value="1"/>
</dbReference>
<name>A0A8T0QDY5_PANVG</name>
<organism evidence="1 2">
    <name type="scientific">Panicum virgatum</name>
    <name type="common">Blackwell switchgrass</name>
    <dbReference type="NCBI Taxonomy" id="38727"/>
    <lineage>
        <taxon>Eukaryota</taxon>
        <taxon>Viridiplantae</taxon>
        <taxon>Streptophyta</taxon>
        <taxon>Embryophyta</taxon>
        <taxon>Tracheophyta</taxon>
        <taxon>Spermatophyta</taxon>
        <taxon>Magnoliopsida</taxon>
        <taxon>Liliopsida</taxon>
        <taxon>Poales</taxon>
        <taxon>Poaceae</taxon>
        <taxon>PACMAD clade</taxon>
        <taxon>Panicoideae</taxon>
        <taxon>Panicodae</taxon>
        <taxon>Paniceae</taxon>
        <taxon>Panicinae</taxon>
        <taxon>Panicum</taxon>
        <taxon>Panicum sect. Hiantes</taxon>
    </lineage>
</organism>
<dbReference type="EMBL" id="CM029049">
    <property type="protein sequence ID" value="KAG2570772.1"/>
    <property type="molecule type" value="Genomic_DNA"/>
</dbReference>
<accession>A0A8T0QDY5</accession>
<evidence type="ECO:0008006" key="3">
    <source>
        <dbReference type="Google" id="ProtNLM"/>
    </source>
</evidence>